<feature type="domain" description="Core-binding (CB)" evidence="4">
    <location>
        <begin position="9"/>
        <end position="115"/>
    </location>
</feature>
<dbReference type="InterPro" id="IPR044068">
    <property type="entry name" value="CB"/>
</dbReference>
<dbReference type="InterPro" id="IPR010998">
    <property type="entry name" value="Integrase_recombinase_N"/>
</dbReference>
<dbReference type="InterPro" id="IPR011010">
    <property type="entry name" value="DNA_brk_join_enz"/>
</dbReference>
<evidence type="ECO:0000313" key="5">
    <source>
        <dbReference type="EMBL" id="TMR03465.1"/>
    </source>
</evidence>
<accession>A0A5S4EUK7</accession>
<evidence type="ECO:0000256" key="3">
    <source>
        <dbReference type="SAM" id="MobiDB-lite"/>
    </source>
</evidence>
<evidence type="ECO:0000256" key="1">
    <source>
        <dbReference type="ARBA" id="ARBA00023125"/>
    </source>
</evidence>
<keyword evidence="6" id="KW-1185">Reference proteome</keyword>
<name>A0A5S4EUK7_9ACTN</name>
<evidence type="ECO:0000259" key="4">
    <source>
        <dbReference type="PROSITE" id="PS51900"/>
    </source>
</evidence>
<dbReference type="Gene3D" id="1.10.150.130">
    <property type="match status" value="1"/>
</dbReference>
<evidence type="ECO:0000256" key="2">
    <source>
        <dbReference type="PROSITE-ProRule" id="PRU01248"/>
    </source>
</evidence>
<reference evidence="5 6" key="1">
    <citation type="submission" date="2019-05" db="EMBL/GenBank/DDBJ databases">
        <title>Draft genome sequence of Nonomuraea turkmeniaca DSM 43926.</title>
        <authorList>
            <person name="Saricaoglu S."/>
            <person name="Isik K."/>
        </authorList>
    </citation>
    <scope>NUCLEOTIDE SEQUENCE [LARGE SCALE GENOMIC DNA]</scope>
    <source>
        <strain evidence="5 6">DSM 43926</strain>
    </source>
</reference>
<feature type="compositionally biased region" description="Gly residues" evidence="3">
    <location>
        <begin position="84"/>
        <end position="95"/>
    </location>
</feature>
<dbReference type="EMBL" id="VCKY01000489">
    <property type="protein sequence ID" value="TMR03465.1"/>
    <property type="molecule type" value="Genomic_DNA"/>
</dbReference>
<keyword evidence="1 2" id="KW-0238">DNA-binding</keyword>
<comment type="caution">
    <text evidence="5">The sequence shown here is derived from an EMBL/GenBank/DDBJ whole genome shotgun (WGS) entry which is preliminary data.</text>
</comment>
<dbReference type="SUPFAM" id="SSF56349">
    <property type="entry name" value="DNA breaking-rejoining enzymes"/>
    <property type="match status" value="1"/>
</dbReference>
<evidence type="ECO:0000313" key="6">
    <source>
        <dbReference type="Proteomes" id="UP000309128"/>
    </source>
</evidence>
<gene>
    <name evidence="5" type="ORF">ETD86_53935</name>
</gene>
<feature type="non-terminal residue" evidence="5">
    <location>
        <position position="134"/>
    </location>
</feature>
<dbReference type="GO" id="GO:0003677">
    <property type="term" value="F:DNA binding"/>
    <property type="evidence" value="ECO:0007669"/>
    <property type="project" value="UniProtKB-UniRule"/>
</dbReference>
<protein>
    <submittedName>
        <fullName evidence="5">Integrase</fullName>
    </submittedName>
</protein>
<organism evidence="5 6">
    <name type="scientific">Nonomuraea turkmeniaca</name>
    <dbReference type="NCBI Taxonomy" id="103838"/>
    <lineage>
        <taxon>Bacteria</taxon>
        <taxon>Bacillati</taxon>
        <taxon>Actinomycetota</taxon>
        <taxon>Actinomycetes</taxon>
        <taxon>Streptosporangiales</taxon>
        <taxon>Streptosporangiaceae</taxon>
        <taxon>Nonomuraea</taxon>
    </lineage>
</organism>
<sequence>MRPAELERLTVAEAADRYVELVRARTLTGALSASTAEVYARDVATLVELAGAGVVLDDLTGQDVDAVLLAFARKPDGRRSRAGSEGGRPAEGGGQSASSQARFRRSISALFKHAALAGWVQINPMTASTVTAKE</sequence>
<dbReference type="AlphaFoldDB" id="A0A5S4EUK7"/>
<dbReference type="PROSITE" id="PS51900">
    <property type="entry name" value="CB"/>
    <property type="match status" value="1"/>
</dbReference>
<proteinExistence type="predicted"/>
<feature type="region of interest" description="Disordered" evidence="3">
    <location>
        <begin position="76"/>
        <end position="101"/>
    </location>
</feature>
<dbReference type="Proteomes" id="UP000309128">
    <property type="component" value="Unassembled WGS sequence"/>
</dbReference>